<dbReference type="OrthoDB" id="5125733at2759"/>
<evidence type="ECO:0000313" key="2">
    <source>
        <dbReference type="EMBL" id="OJT13599.1"/>
    </source>
</evidence>
<dbReference type="Proteomes" id="UP000184267">
    <property type="component" value="Unassembled WGS sequence"/>
</dbReference>
<reference evidence="2 3" key="1">
    <citation type="submission" date="2016-10" db="EMBL/GenBank/DDBJ databases">
        <title>Genome sequence of the basidiomycete white-rot fungus Trametes pubescens.</title>
        <authorList>
            <person name="Makela M.R."/>
            <person name="Granchi Z."/>
            <person name="Peng M."/>
            <person name="De Vries R.P."/>
            <person name="Grigoriev I."/>
            <person name="Riley R."/>
            <person name="Hilden K."/>
        </authorList>
    </citation>
    <scope>NUCLEOTIDE SEQUENCE [LARGE SCALE GENOMIC DNA]</scope>
    <source>
        <strain evidence="2 3">FBCC735</strain>
    </source>
</reference>
<keyword evidence="3" id="KW-1185">Reference proteome</keyword>
<gene>
    <name evidence="2" type="ORF">TRAPUB_9850</name>
</gene>
<organism evidence="2 3">
    <name type="scientific">Trametes pubescens</name>
    <name type="common">White-rot fungus</name>
    <dbReference type="NCBI Taxonomy" id="154538"/>
    <lineage>
        <taxon>Eukaryota</taxon>
        <taxon>Fungi</taxon>
        <taxon>Dikarya</taxon>
        <taxon>Basidiomycota</taxon>
        <taxon>Agaricomycotina</taxon>
        <taxon>Agaricomycetes</taxon>
        <taxon>Polyporales</taxon>
        <taxon>Polyporaceae</taxon>
        <taxon>Trametes</taxon>
    </lineage>
</organism>
<dbReference type="InterPro" id="IPR010730">
    <property type="entry name" value="HET"/>
</dbReference>
<feature type="domain" description="Heterokaryon incompatibility" evidence="1">
    <location>
        <begin position="218"/>
        <end position="374"/>
    </location>
</feature>
<evidence type="ECO:0000313" key="3">
    <source>
        <dbReference type="Proteomes" id="UP000184267"/>
    </source>
</evidence>
<protein>
    <recommendedName>
        <fullName evidence="1">Heterokaryon incompatibility domain-containing protein</fullName>
    </recommendedName>
</protein>
<evidence type="ECO:0000259" key="1">
    <source>
        <dbReference type="Pfam" id="PF06985"/>
    </source>
</evidence>
<sequence length="695" mass="76752">MARSNNQIQLLRRSTRIASRKLPPKPSSVCEDCWNGPFAARLGLFHPPFKWNGEGGYSYSTSREQLKRGAAAGCVWCKCLYQKLLQRGSVVKGIKGLPSSCLSITIGSPGGGVGITPANVQNLRVAINNDRSFDELLLHTSEDDPAAPYIVARDPILDVGSARTLSLAKALIDECVHGHERCRTISPSSAVRLPTRLVDCADPAHPRLVSTEGEHGTYLALSYVWGEAQPHKTTKSNISAYFAGINTSLPQTIRDAIYVTHALGFQYLWADSLCIIQDSDEDKLHEIGRMHLIYRRAYLTIIAASAERVSDGFLQDRLAQPHDLTLPFLCPPRSSAGGDDAAEVHQVGEVHCSHRSWGVDPPDPVDRRGWCLQELYMSPRALIFASKTLRFRCQETTPNVGNSIRRTYRDVWLPDILFHPAPPSVQHGSKEWADIHTQWGRIANQYNGRTLGQASDKLVACGALAEAFHRVLRSDYLAGMWRDTLLYDLLWRAHKSAGDSGQVGRSAEYRAPSWSWAAVDRAVDFRGPPYNAPNVAPAATVVHCEVTLKTPELPFGEVTSGSLVLRATLIPCKVRMAANGVSADIRFVQPSAREPYSGADAILEDGRFLGLCSVDHDPDLLVERESDWLVPLLRRMNAPGAPSVYGLIVTLANPDSGEDMENRKICRRLGEFTTYLSWDKLLSYALMPEEEVTIV</sequence>
<dbReference type="Pfam" id="PF06985">
    <property type="entry name" value="HET"/>
    <property type="match status" value="1"/>
</dbReference>
<dbReference type="PANTHER" id="PTHR33112">
    <property type="entry name" value="DOMAIN PROTEIN, PUTATIVE-RELATED"/>
    <property type="match status" value="1"/>
</dbReference>
<dbReference type="STRING" id="154538.A0A1M2W161"/>
<dbReference type="OMA" id="GHERCRT"/>
<accession>A0A1M2W161</accession>
<comment type="caution">
    <text evidence="2">The sequence shown here is derived from an EMBL/GenBank/DDBJ whole genome shotgun (WGS) entry which is preliminary data.</text>
</comment>
<dbReference type="AlphaFoldDB" id="A0A1M2W161"/>
<dbReference type="PANTHER" id="PTHR33112:SF16">
    <property type="entry name" value="HETEROKARYON INCOMPATIBILITY DOMAIN-CONTAINING PROTEIN"/>
    <property type="match status" value="1"/>
</dbReference>
<dbReference type="EMBL" id="MNAD01000380">
    <property type="protein sequence ID" value="OJT13599.1"/>
    <property type="molecule type" value="Genomic_DNA"/>
</dbReference>
<proteinExistence type="predicted"/>
<name>A0A1M2W161_TRAPU</name>